<dbReference type="GO" id="GO:0006355">
    <property type="term" value="P:regulation of DNA-templated transcription"/>
    <property type="evidence" value="ECO:0007669"/>
    <property type="project" value="InterPro"/>
</dbReference>
<dbReference type="InterPro" id="IPR001867">
    <property type="entry name" value="OmpR/PhoB-type_DNA-bd"/>
</dbReference>
<dbReference type="SMART" id="SM00862">
    <property type="entry name" value="Trans_reg_C"/>
    <property type="match status" value="1"/>
</dbReference>
<dbReference type="Pfam" id="PF03704">
    <property type="entry name" value="BTAD"/>
    <property type="match status" value="1"/>
</dbReference>
<dbReference type="SUPFAM" id="SSF48452">
    <property type="entry name" value="TPR-like"/>
    <property type="match status" value="1"/>
</dbReference>
<dbReference type="InterPro" id="IPR002182">
    <property type="entry name" value="NB-ARC"/>
</dbReference>
<keyword evidence="3 5" id="KW-0238">DNA-binding</keyword>
<keyword evidence="8" id="KW-1185">Reference proteome</keyword>
<dbReference type="Pfam" id="PF00931">
    <property type="entry name" value="NB-ARC"/>
    <property type="match status" value="1"/>
</dbReference>
<dbReference type="CDD" id="cd15831">
    <property type="entry name" value="BTAD"/>
    <property type="match status" value="1"/>
</dbReference>
<name>A0A4V6Q5V9_9ACTN</name>
<dbReference type="PROSITE" id="PS51755">
    <property type="entry name" value="OMPR_PHOB"/>
    <property type="match status" value="1"/>
</dbReference>
<reference evidence="7 8" key="1">
    <citation type="submission" date="2019-03" db="EMBL/GenBank/DDBJ databases">
        <title>Genomic Encyclopedia of Type Strains, Phase III (KMG-III): the genomes of soil and plant-associated and newly described type strains.</title>
        <authorList>
            <person name="Whitman W."/>
        </authorList>
    </citation>
    <scope>NUCLEOTIDE SEQUENCE [LARGE SCALE GENOMIC DNA]</scope>
    <source>
        <strain evidence="7 8">VKM Ac-2575</strain>
    </source>
</reference>
<dbReference type="GO" id="GO:0043531">
    <property type="term" value="F:ADP binding"/>
    <property type="evidence" value="ECO:0007669"/>
    <property type="project" value="InterPro"/>
</dbReference>
<evidence type="ECO:0000256" key="4">
    <source>
        <dbReference type="ARBA" id="ARBA00023163"/>
    </source>
</evidence>
<dbReference type="EMBL" id="SOCE01000001">
    <property type="protein sequence ID" value="TDU87723.1"/>
    <property type="molecule type" value="Genomic_DNA"/>
</dbReference>
<dbReference type="SMART" id="SM01043">
    <property type="entry name" value="BTAD"/>
    <property type="match status" value="1"/>
</dbReference>
<proteinExistence type="inferred from homology"/>
<dbReference type="GO" id="GO:0000160">
    <property type="term" value="P:phosphorelay signal transduction system"/>
    <property type="evidence" value="ECO:0007669"/>
    <property type="project" value="InterPro"/>
</dbReference>
<sequence>MIRFQLLGPIEVTRGGERLALGGSKIQTVLATLLLSRDQVVSDSTVSEMLWRGKLPSTSNAQIQTYVSRLRNQLGPQVELVRQRGGYLLRAPGAWVDLDEFQAHAATGHAALAAGRYAEAVTSLRSALALWRGHALVGATEYLAAIEQPGLDEARLTAGEALMTAELARGNHHRVVSELAAMVNQHPFSERVRGLSMLALYRCGRQAEALSTYDACRRHLAEELGIDPGEELKELHQAILEQDADLTAPPVVEVVTRPTPTAPAQLPPAPTDFTGRTALADRLDAVLRAGGGTAAVVGLAGTGKTALALHVADRIRDEFPDGQLYLDLAGSTADPMEPSTALAELLHSLGVTEAELPAGPSERTQLFRHLVSGRRLLVVLDDVADEHQVRWLLPGGGKSSVLLTSRARLAALEGANHLRLNGFSTAEAMRLLDSLAGPRHGSDSPAAVRRLLAATGRLPLAIRVVAARLAANPDLTVTQVIGRLTYGMQPFDQLRLGDLDVGARIEASYDQLPLARRRALRLMALGLTGEFSVWHTAVLLDAPLAQVHDLLNALADRGLAEVSGSRVGQLDLYTMHPLVRAYARERALTEEAPHERGAALERIHHNPHAWQPAA</sequence>
<evidence type="ECO:0000256" key="2">
    <source>
        <dbReference type="ARBA" id="ARBA00023015"/>
    </source>
</evidence>
<evidence type="ECO:0000256" key="3">
    <source>
        <dbReference type="ARBA" id="ARBA00023125"/>
    </source>
</evidence>
<dbReference type="Gene3D" id="3.40.50.300">
    <property type="entry name" value="P-loop containing nucleotide triphosphate hydrolases"/>
    <property type="match status" value="1"/>
</dbReference>
<dbReference type="InterPro" id="IPR011990">
    <property type="entry name" value="TPR-like_helical_dom_sf"/>
</dbReference>
<dbReference type="RefSeq" id="WP_166678505.1">
    <property type="nucleotide sequence ID" value="NZ_SOCE01000001.1"/>
</dbReference>
<evidence type="ECO:0000256" key="1">
    <source>
        <dbReference type="ARBA" id="ARBA00005820"/>
    </source>
</evidence>
<dbReference type="InterPro" id="IPR036388">
    <property type="entry name" value="WH-like_DNA-bd_sf"/>
</dbReference>
<dbReference type="SUPFAM" id="SSF52540">
    <property type="entry name" value="P-loop containing nucleoside triphosphate hydrolases"/>
    <property type="match status" value="1"/>
</dbReference>
<organism evidence="7 8">
    <name type="scientific">Kribbella voronezhensis</name>
    <dbReference type="NCBI Taxonomy" id="2512212"/>
    <lineage>
        <taxon>Bacteria</taxon>
        <taxon>Bacillati</taxon>
        <taxon>Actinomycetota</taxon>
        <taxon>Actinomycetes</taxon>
        <taxon>Propionibacteriales</taxon>
        <taxon>Kribbellaceae</taxon>
        <taxon>Kribbella</taxon>
    </lineage>
</organism>
<keyword evidence="4" id="KW-0804">Transcription</keyword>
<dbReference type="InterPro" id="IPR005158">
    <property type="entry name" value="BTAD"/>
</dbReference>
<feature type="domain" description="OmpR/PhoB-type" evidence="6">
    <location>
        <begin position="1"/>
        <end position="91"/>
    </location>
</feature>
<dbReference type="InterPro" id="IPR027417">
    <property type="entry name" value="P-loop_NTPase"/>
</dbReference>
<feature type="DNA-binding region" description="OmpR/PhoB-type" evidence="5">
    <location>
        <begin position="1"/>
        <end position="91"/>
    </location>
</feature>
<dbReference type="Gene3D" id="1.10.10.10">
    <property type="entry name" value="Winged helix-like DNA-binding domain superfamily/Winged helix DNA-binding domain"/>
    <property type="match status" value="1"/>
</dbReference>
<dbReference type="SUPFAM" id="SSF46894">
    <property type="entry name" value="C-terminal effector domain of the bipartite response regulators"/>
    <property type="match status" value="1"/>
</dbReference>
<dbReference type="GO" id="GO:0003677">
    <property type="term" value="F:DNA binding"/>
    <property type="evidence" value="ECO:0007669"/>
    <property type="project" value="UniProtKB-UniRule"/>
</dbReference>
<evidence type="ECO:0000259" key="6">
    <source>
        <dbReference type="PROSITE" id="PS51755"/>
    </source>
</evidence>
<keyword evidence="2" id="KW-0805">Transcription regulation</keyword>
<gene>
    <name evidence="7" type="ORF">EV138_1250</name>
</gene>
<evidence type="ECO:0000256" key="5">
    <source>
        <dbReference type="PROSITE-ProRule" id="PRU01091"/>
    </source>
</evidence>
<evidence type="ECO:0000313" key="7">
    <source>
        <dbReference type="EMBL" id="TDU87723.1"/>
    </source>
</evidence>
<comment type="similarity">
    <text evidence="1">Belongs to the AfsR/DnrI/RedD regulatory family.</text>
</comment>
<dbReference type="AlphaFoldDB" id="A0A4V6Q5V9"/>
<dbReference type="PANTHER" id="PTHR35807:SF1">
    <property type="entry name" value="TRANSCRIPTIONAL REGULATOR REDD"/>
    <property type="match status" value="1"/>
</dbReference>
<accession>A0A4V6Q5V9</accession>
<comment type="caution">
    <text evidence="7">The sequence shown here is derived from an EMBL/GenBank/DDBJ whole genome shotgun (WGS) entry which is preliminary data.</text>
</comment>
<protein>
    <submittedName>
        <fullName evidence="7">DNA-binding SARP family transcriptional activator</fullName>
    </submittedName>
</protein>
<dbReference type="PRINTS" id="PR00364">
    <property type="entry name" value="DISEASERSIST"/>
</dbReference>
<dbReference type="InterPro" id="IPR051677">
    <property type="entry name" value="AfsR-DnrI-RedD_regulator"/>
</dbReference>
<dbReference type="PANTHER" id="PTHR35807">
    <property type="entry name" value="TRANSCRIPTIONAL REGULATOR REDD-RELATED"/>
    <property type="match status" value="1"/>
</dbReference>
<dbReference type="Proteomes" id="UP000295151">
    <property type="component" value="Unassembled WGS sequence"/>
</dbReference>
<dbReference type="InterPro" id="IPR016032">
    <property type="entry name" value="Sig_transdc_resp-reg_C-effctor"/>
</dbReference>
<dbReference type="Gene3D" id="1.25.40.10">
    <property type="entry name" value="Tetratricopeptide repeat domain"/>
    <property type="match status" value="1"/>
</dbReference>
<evidence type="ECO:0000313" key="8">
    <source>
        <dbReference type="Proteomes" id="UP000295151"/>
    </source>
</evidence>